<gene>
    <name evidence="8" type="primary">LOC116939204</name>
</gene>
<keyword evidence="7" id="KW-1185">Reference proteome</keyword>
<evidence type="ECO:0000313" key="8">
    <source>
        <dbReference type="RefSeq" id="XP_032803230.1"/>
    </source>
</evidence>
<dbReference type="InterPro" id="IPR055356">
    <property type="entry name" value="ZP-N"/>
</dbReference>
<dbReference type="KEGG" id="pmrn:116939204"/>
<feature type="chain" id="PRO_5042610090" evidence="5">
    <location>
        <begin position="25"/>
        <end position="371"/>
    </location>
</feature>
<dbReference type="Gene3D" id="2.60.40.3210">
    <property type="entry name" value="Zona pellucida, ZP-N domain"/>
    <property type="match status" value="1"/>
</dbReference>
<feature type="region of interest" description="Disordered" evidence="3">
    <location>
        <begin position="183"/>
        <end position="320"/>
    </location>
</feature>
<dbReference type="PANTHER" id="PTHR14002">
    <property type="entry name" value="ENDOGLIN/TGF-BETA RECEPTOR TYPE III"/>
    <property type="match status" value="1"/>
</dbReference>
<evidence type="ECO:0000256" key="1">
    <source>
        <dbReference type="ARBA" id="ARBA00022729"/>
    </source>
</evidence>
<dbReference type="RefSeq" id="XP_032803230.1">
    <property type="nucleotide sequence ID" value="XM_032947339.1"/>
</dbReference>
<evidence type="ECO:0000256" key="2">
    <source>
        <dbReference type="ARBA" id="ARBA00023157"/>
    </source>
</evidence>
<feature type="signal peptide" evidence="5">
    <location>
        <begin position="1"/>
        <end position="24"/>
    </location>
</feature>
<evidence type="ECO:0000256" key="4">
    <source>
        <dbReference type="SAM" id="Phobius"/>
    </source>
</evidence>
<dbReference type="AlphaFoldDB" id="A0AAJ7SPP0"/>
<keyword evidence="4" id="KW-1133">Transmembrane helix</keyword>
<feature type="transmembrane region" description="Helical" evidence="4">
    <location>
        <begin position="352"/>
        <end position="369"/>
    </location>
</feature>
<keyword evidence="1 5" id="KW-0732">Signal</keyword>
<keyword evidence="4" id="KW-0472">Membrane</keyword>
<dbReference type="Pfam" id="PF23344">
    <property type="entry name" value="ZP-N"/>
    <property type="match status" value="1"/>
</dbReference>
<reference evidence="8" key="1">
    <citation type="submission" date="2025-08" db="UniProtKB">
        <authorList>
            <consortium name="RefSeq"/>
        </authorList>
    </citation>
    <scope>IDENTIFICATION</scope>
    <source>
        <tissue evidence="8">Sperm</tissue>
    </source>
</reference>
<dbReference type="GeneID" id="116939204"/>
<evidence type="ECO:0000256" key="5">
    <source>
        <dbReference type="SAM" id="SignalP"/>
    </source>
</evidence>
<evidence type="ECO:0000256" key="3">
    <source>
        <dbReference type="SAM" id="MobiDB-lite"/>
    </source>
</evidence>
<dbReference type="Proteomes" id="UP001318040">
    <property type="component" value="Chromosome 5"/>
</dbReference>
<protein>
    <submittedName>
        <fullName evidence="8">Uncharacterized protein LOC116939204</fullName>
    </submittedName>
</protein>
<evidence type="ECO:0000313" key="7">
    <source>
        <dbReference type="Proteomes" id="UP001318040"/>
    </source>
</evidence>
<sequence length="371" mass="38870">MKSKMRIFMLISLSCWITGNPVDGQTAAAAEDCPYPKICSSSEPLNPVVVCGPSEMTVLLRRCVLEALGHTGADLQLLNPACAPSAACYAGEPYVRFLVPHDNPCGSTLSETNASIVFRNAVLSVENVGESWRAKRIHLEFSCSYPAVASLKLGSPSNTVPPGSMPQVNLGIVPTVQSVPGTTTKSIGQLPVSRQNSTSVLRQNNQPVLGTTTKSAGQLPASRQNPTSAPRQNNQPVPGATTKSAGQLPASRQNPTSAPRQNNQPVPGTTTKSAGQLPASRQNPTSAPKQNTQPVFGQTSQLGSGQNNTASPGKTFQAGSTRATQAQFSGIVPKNALLLALNGRSCRSTHDPGALLLLASVLFTLIFVVQK</sequence>
<accession>A0AAJ7SPP0</accession>
<keyword evidence="4" id="KW-0812">Transmembrane</keyword>
<keyword evidence="2" id="KW-1015">Disulfide bond</keyword>
<proteinExistence type="predicted"/>
<evidence type="ECO:0000259" key="6">
    <source>
        <dbReference type="Pfam" id="PF23344"/>
    </source>
</evidence>
<name>A0AAJ7SPP0_PETMA</name>
<dbReference type="PANTHER" id="PTHR14002:SF20">
    <property type="entry name" value="ZONA PELLUCIDA-LIKE DOMAIN-CONTAINING PROTEIN 1"/>
    <property type="match status" value="1"/>
</dbReference>
<feature type="domain" description="ZP-N" evidence="6">
    <location>
        <begin position="51"/>
        <end position="146"/>
    </location>
</feature>
<organism evidence="7 8">
    <name type="scientific">Petromyzon marinus</name>
    <name type="common">Sea lamprey</name>
    <dbReference type="NCBI Taxonomy" id="7757"/>
    <lineage>
        <taxon>Eukaryota</taxon>
        <taxon>Metazoa</taxon>
        <taxon>Chordata</taxon>
        <taxon>Craniata</taxon>
        <taxon>Vertebrata</taxon>
        <taxon>Cyclostomata</taxon>
        <taxon>Hyperoartia</taxon>
        <taxon>Petromyzontiformes</taxon>
        <taxon>Petromyzontidae</taxon>
        <taxon>Petromyzon</taxon>
    </lineage>
</organism>